<dbReference type="GO" id="GO:0022857">
    <property type="term" value="F:transmembrane transporter activity"/>
    <property type="evidence" value="ECO:0007669"/>
    <property type="project" value="UniProtKB-ARBA"/>
</dbReference>
<dbReference type="CDD" id="cd03255">
    <property type="entry name" value="ABC_MJ0796_LolCDE_FtsE"/>
    <property type="match status" value="1"/>
</dbReference>
<dbReference type="GeneID" id="61064373"/>
<dbReference type="PROSITE" id="PS50893">
    <property type="entry name" value="ABC_TRANSPORTER_2"/>
    <property type="match status" value="1"/>
</dbReference>
<dbReference type="Proteomes" id="UP000535509">
    <property type="component" value="Unassembled WGS sequence"/>
</dbReference>
<dbReference type="InterPro" id="IPR027417">
    <property type="entry name" value="P-loop_NTPase"/>
</dbReference>
<keyword evidence="1" id="KW-0813">Transport</keyword>
<dbReference type="RefSeq" id="WP_011731855.1">
    <property type="nucleotide sequence ID" value="NZ_AACCWR020000013.1"/>
</dbReference>
<evidence type="ECO:0000256" key="3">
    <source>
        <dbReference type="ARBA" id="ARBA00022840"/>
    </source>
</evidence>
<comment type="similarity">
    <text evidence="4">Belongs to the ABC transporter superfamily. Macrolide exporter (TC 3.A.1.122) family.</text>
</comment>
<protein>
    <submittedName>
        <fullName evidence="5">ABC transporter ATP-binding protein</fullName>
    </submittedName>
</protein>
<keyword evidence="6" id="KW-1185">Reference proteome</keyword>
<name>A0A5L4VT31_CAMFE</name>
<sequence>MEVLNLKNISKYFNEVKALDDINFSVNKGEWISIMGPSGSGKSTLVNILSLMDSPTCGELILGGENASHLNDDQILEFRRKKIGLVFQQFHLIPYLSAIQNVMLSQYYHSCIDKTSAKKALEKVGLAHRISHKPSELSGGEQQRVCIARALINDPDIIIADEPTGNLDEANEKIVLELFKELKNDGKTLLLITHNEELGRYADKVVYLKHGKLDRIEKLQ</sequence>
<evidence type="ECO:0000313" key="5">
    <source>
        <dbReference type="EMBL" id="EAI8858677.1"/>
    </source>
</evidence>
<evidence type="ECO:0000256" key="2">
    <source>
        <dbReference type="ARBA" id="ARBA00022741"/>
    </source>
</evidence>
<dbReference type="InterPro" id="IPR017871">
    <property type="entry name" value="ABC_transporter-like_CS"/>
</dbReference>
<dbReference type="PROSITE" id="PS00211">
    <property type="entry name" value="ABC_TRANSPORTER_1"/>
    <property type="match status" value="1"/>
</dbReference>
<dbReference type="Gene3D" id="3.40.50.300">
    <property type="entry name" value="P-loop containing nucleotide triphosphate hydrolases"/>
    <property type="match status" value="1"/>
</dbReference>
<dbReference type="AlphaFoldDB" id="A0A5L4VT31"/>
<accession>A0A5L4VT31</accession>
<dbReference type="SMART" id="SM00382">
    <property type="entry name" value="AAA"/>
    <property type="match status" value="1"/>
</dbReference>
<gene>
    <name evidence="5" type="ORF">CX802_02265</name>
</gene>
<dbReference type="GO" id="GO:0098796">
    <property type="term" value="C:membrane protein complex"/>
    <property type="evidence" value="ECO:0007669"/>
    <property type="project" value="UniProtKB-ARBA"/>
</dbReference>
<keyword evidence="2" id="KW-0547">Nucleotide-binding</keyword>
<organism evidence="5 6">
    <name type="scientific">Campylobacter fetus</name>
    <dbReference type="NCBI Taxonomy" id="196"/>
    <lineage>
        <taxon>Bacteria</taxon>
        <taxon>Pseudomonadati</taxon>
        <taxon>Campylobacterota</taxon>
        <taxon>Epsilonproteobacteria</taxon>
        <taxon>Campylobacterales</taxon>
        <taxon>Campylobacteraceae</taxon>
        <taxon>Campylobacter</taxon>
    </lineage>
</organism>
<proteinExistence type="inferred from homology"/>
<dbReference type="GO" id="GO:0005524">
    <property type="term" value="F:ATP binding"/>
    <property type="evidence" value="ECO:0007669"/>
    <property type="project" value="UniProtKB-KW"/>
</dbReference>
<dbReference type="PANTHER" id="PTHR42798:SF7">
    <property type="entry name" value="ALPHA-D-RIBOSE 1-METHYLPHOSPHONATE 5-TRIPHOSPHATE SYNTHASE SUBUNIT PHNL"/>
    <property type="match status" value="1"/>
</dbReference>
<dbReference type="SUPFAM" id="SSF52540">
    <property type="entry name" value="P-loop containing nucleoside triphosphate hydrolases"/>
    <property type="match status" value="1"/>
</dbReference>
<reference evidence="5 6" key="1">
    <citation type="submission" date="2018-06" db="EMBL/GenBank/DDBJ databases">
        <authorList>
            <consortium name="PulseNet: The National Subtyping Network for Foodborne Disease Surveillance"/>
            <person name="Tarr C.L."/>
            <person name="Trees E."/>
            <person name="Katz L.S."/>
            <person name="Carleton-Romer H.A."/>
            <person name="Stroika S."/>
            <person name="Kucerova Z."/>
            <person name="Roache K.F."/>
            <person name="Sabol A.L."/>
            <person name="Besser J."/>
            <person name="Gerner-Smidt P."/>
        </authorList>
    </citation>
    <scope>NUCLEOTIDE SEQUENCE [LARGE SCALE GENOMIC DNA]</scope>
    <source>
        <strain evidence="5 6">PNUSAC001503</strain>
    </source>
</reference>
<dbReference type="OMA" id="RMKDFDA"/>
<dbReference type="InterPro" id="IPR003439">
    <property type="entry name" value="ABC_transporter-like_ATP-bd"/>
</dbReference>
<dbReference type="GO" id="GO:0016887">
    <property type="term" value="F:ATP hydrolysis activity"/>
    <property type="evidence" value="ECO:0007669"/>
    <property type="project" value="InterPro"/>
</dbReference>
<keyword evidence="3 5" id="KW-0067">ATP-binding</keyword>
<evidence type="ECO:0000256" key="1">
    <source>
        <dbReference type="ARBA" id="ARBA00022448"/>
    </source>
</evidence>
<comment type="caution">
    <text evidence="5">The sequence shown here is derived from an EMBL/GenBank/DDBJ whole genome shotgun (WGS) entry which is preliminary data.</text>
</comment>
<dbReference type="PANTHER" id="PTHR42798">
    <property type="entry name" value="LIPOPROTEIN-RELEASING SYSTEM ATP-BINDING PROTEIN LOLD"/>
    <property type="match status" value="1"/>
</dbReference>
<dbReference type="InterPro" id="IPR003593">
    <property type="entry name" value="AAA+_ATPase"/>
</dbReference>
<evidence type="ECO:0000256" key="4">
    <source>
        <dbReference type="ARBA" id="ARBA00038388"/>
    </source>
</evidence>
<dbReference type="InterPro" id="IPR017911">
    <property type="entry name" value="MacB-like_ATP-bd"/>
</dbReference>
<dbReference type="Pfam" id="PF00005">
    <property type="entry name" value="ABC_tran"/>
    <property type="match status" value="1"/>
</dbReference>
<evidence type="ECO:0000313" key="6">
    <source>
        <dbReference type="Proteomes" id="UP000535509"/>
    </source>
</evidence>
<dbReference type="FunFam" id="3.40.50.300:FF:000032">
    <property type="entry name" value="Export ABC transporter ATP-binding protein"/>
    <property type="match status" value="1"/>
</dbReference>
<dbReference type="EMBL" id="AABTCC010000004">
    <property type="protein sequence ID" value="EAI8858677.1"/>
    <property type="molecule type" value="Genomic_DNA"/>
</dbReference>